<dbReference type="GO" id="GO:0003729">
    <property type="term" value="F:mRNA binding"/>
    <property type="evidence" value="ECO:0007669"/>
    <property type="project" value="UniProtKB-ARBA"/>
</dbReference>
<dbReference type="InterPro" id="IPR005823">
    <property type="entry name" value="Ribosomal_uL13_bac-type"/>
</dbReference>
<comment type="caution">
    <text evidence="8">The sequence shown here is derived from an EMBL/GenBank/DDBJ whole genome shotgun (WGS) entry which is preliminary data.</text>
</comment>
<comment type="subunit">
    <text evidence="5">Part of the 50S ribosomal subunit.</text>
</comment>
<dbReference type="Proteomes" id="UP000178086">
    <property type="component" value="Unassembled WGS sequence"/>
</dbReference>
<reference evidence="8 9" key="1">
    <citation type="journal article" date="2016" name="Nat. Commun.">
        <title>Thousands of microbial genomes shed light on interconnected biogeochemical processes in an aquifer system.</title>
        <authorList>
            <person name="Anantharaman K."/>
            <person name="Brown C.T."/>
            <person name="Hug L.A."/>
            <person name="Sharon I."/>
            <person name="Castelle C.J."/>
            <person name="Probst A.J."/>
            <person name="Thomas B.C."/>
            <person name="Singh A."/>
            <person name="Wilkins M.J."/>
            <person name="Karaoz U."/>
            <person name="Brodie E.L."/>
            <person name="Williams K.H."/>
            <person name="Hubbard S.S."/>
            <person name="Banfield J.F."/>
        </authorList>
    </citation>
    <scope>NUCLEOTIDE SEQUENCE [LARGE SCALE GENOMIC DNA]</scope>
</reference>
<evidence type="ECO:0000256" key="3">
    <source>
        <dbReference type="ARBA" id="ARBA00023274"/>
    </source>
</evidence>
<dbReference type="HAMAP" id="MF_01366">
    <property type="entry name" value="Ribosomal_uL13"/>
    <property type="match status" value="1"/>
</dbReference>
<evidence type="ECO:0000313" key="9">
    <source>
        <dbReference type="Proteomes" id="UP000178086"/>
    </source>
</evidence>
<dbReference type="EMBL" id="MELI01000003">
    <property type="protein sequence ID" value="OFW35998.1"/>
    <property type="molecule type" value="Genomic_DNA"/>
</dbReference>
<keyword evidence="3 5" id="KW-0687">Ribonucleoprotein</keyword>
<dbReference type="GO" id="GO:0003735">
    <property type="term" value="F:structural constituent of ribosome"/>
    <property type="evidence" value="ECO:0007669"/>
    <property type="project" value="InterPro"/>
</dbReference>
<sequence>MKTYSARPKDIEREWFVVDAAGIPLGRLATRVAHILRGKHKTMYTPSMDVGDHIVIINAEKIAMTGRKAQTKMYYRHSGYIGGLKEMTFEKLQAKHPERILELAIKGMLPHNSLGRAMFRKLKVYAGTEHPHSAQQPKILDIMAEGE</sequence>
<gene>
    <name evidence="5 7" type="primary">rplM</name>
    <name evidence="8" type="ORF">A2074_00860</name>
</gene>
<dbReference type="AlphaFoldDB" id="A0A1F2USR9"/>
<dbReference type="GO" id="GO:0017148">
    <property type="term" value="P:negative regulation of translation"/>
    <property type="evidence" value="ECO:0007669"/>
    <property type="project" value="TreeGrafter"/>
</dbReference>
<dbReference type="GO" id="GO:0022625">
    <property type="term" value="C:cytosolic large ribosomal subunit"/>
    <property type="evidence" value="ECO:0007669"/>
    <property type="project" value="TreeGrafter"/>
</dbReference>
<evidence type="ECO:0000256" key="6">
    <source>
        <dbReference type="RuleBase" id="RU003877"/>
    </source>
</evidence>
<evidence type="ECO:0000256" key="7">
    <source>
        <dbReference type="RuleBase" id="RU003878"/>
    </source>
</evidence>
<evidence type="ECO:0000313" key="8">
    <source>
        <dbReference type="EMBL" id="OFW35998.1"/>
    </source>
</evidence>
<dbReference type="CDD" id="cd00392">
    <property type="entry name" value="Ribosomal_L13"/>
    <property type="match status" value="1"/>
</dbReference>
<dbReference type="Pfam" id="PF00572">
    <property type="entry name" value="Ribosomal_L13"/>
    <property type="match status" value="1"/>
</dbReference>
<dbReference type="PANTHER" id="PTHR11545:SF2">
    <property type="entry name" value="LARGE RIBOSOMAL SUBUNIT PROTEIN UL13M"/>
    <property type="match status" value="1"/>
</dbReference>
<proteinExistence type="inferred from homology"/>
<dbReference type="InterPro" id="IPR005822">
    <property type="entry name" value="Ribosomal_uL13"/>
</dbReference>
<dbReference type="NCBIfam" id="TIGR01066">
    <property type="entry name" value="rplM_bact"/>
    <property type="match status" value="1"/>
</dbReference>
<dbReference type="InterPro" id="IPR036899">
    <property type="entry name" value="Ribosomal_uL13_sf"/>
</dbReference>
<dbReference type="PIRSF" id="PIRSF002181">
    <property type="entry name" value="Ribosomal_L13"/>
    <property type="match status" value="1"/>
</dbReference>
<evidence type="ECO:0000256" key="4">
    <source>
        <dbReference type="ARBA" id="ARBA00035201"/>
    </source>
</evidence>
<comment type="similarity">
    <text evidence="1 5 6">Belongs to the universal ribosomal protein uL13 family.</text>
</comment>
<dbReference type="PANTHER" id="PTHR11545">
    <property type="entry name" value="RIBOSOMAL PROTEIN L13"/>
    <property type="match status" value="1"/>
</dbReference>
<name>A0A1F2USR9_9ACTN</name>
<dbReference type="SUPFAM" id="SSF52161">
    <property type="entry name" value="Ribosomal protein L13"/>
    <property type="match status" value="1"/>
</dbReference>
<dbReference type="InterPro" id="IPR023563">
    <property type="entry name" value="Ribosomal_uL13_CS"/>
</dbReference>
<dbReference type="GO" id="GO:0006412">
    <property type="term" value="P:translation"/>
    <property type="evidence" value="ECO:0007669"/>
    <property type="project" value="UniProtKB-UniRule"/>
</dbReference>
<dbReference type="Gene3D" id="3.90.1180.10">
    <property type="entry name" value="Ribosomal protein L13"/>
    <property type="match status" value="1"/>
</dbReference>
<evidence type="ECO:0000256" key="1">
    <source>
        <dbReference type="ARBA" id="ARBA00006227"/>
    </source>
</evidence>
<dbReference type="FunFam" id="3.90.1180.10:FF:000001">
    <property type="entry name" value="50S ribosomal protein L13"/>
    <property type="match status" value="1"/>
</dbReference>
<evidence type="ECO:0000256" key="5">
    <source>
        <dbReference type="HAMAP-Rule" id="MF_01366"/>
    </source>
</evidence>
<evidence type="ECO:0000256" key="2">
    <source>
        <dbReference type="ARBA" id="ARBA00022980"/>
    </source>
</evidence>
<comment type="function">
    <text evidence="5 7">This protein is one of the early assembly proteins of the 50S ribosomal subunit, although it is not seen to bind rRNA by itself. It is important during the early stages of 50S assembly.</text>
</comment>
<dbReference type="PROSITE" id="PS00783">
    <property type="entry name" value="RIBOSOMAL_L13"/>
    <property type="match status" value="1"/>
</dbReference>
<keyword evidence="2 5" id="KW-0689">Ribosomal protein</keyword>
<organism evidence="8 9">
    <name type="scientific">Candidatus Aquicultor primus</name>
    <dbReference type="NCBI Taxonomy" id="1797195"/>
    <lineage>
        <taxon>Bacteria</taxon>
        <taxon>Bacillati</taxon>
        <taxon>Actinomycetota</taxon>
        <taxon>Candidatus Aquicultoria</taxon>
        <taxon>Candidatus Aquicultorales</taxon>
        <taxon>Candidatus Aquicultoraceae</taxon>
        <taxon>Candidatus Aquicultor</taxon>
    </lineage>
</organism>
<accession>A0A1F2USR9</accession>
<protein>
    <recommendedName>
        <fullName evidence="4 5">Large ribosomal subunit protein uL13</fullName>
    </recommendedName>
</protein>